<evidence type="ECO:0000313" key="1">
    <source>
        <dbReference type="EMBL" id="MBO0440474.1"/>
    </source>
</evidence>
<accession>A0ABS3GZT8</accession>
<proteinExistence type="predicted"/>
<evidence type="ECO:0000313" key="2">
    <source>
        <dbReference type="Proteomes" id="UP000664632"/>
    </source>
</evidence>
<gene>
    <name evidence="1" type="ORF">JZO69_08890</name>
</gene>
<comment type="caution">
    <text evidence="1">The sequence shown here is derived from an EMBL/GenBank/DDBJ whole genome shotgun (WGS) entry which is preliminary data.</text>
</comment>
<dbReference type="RefSeq" id="WP_207112531.1">
    <property type="nucleotide sequence ID" value="NZ_JAFLWD010000020.1"/>
</dbReference>
<sequence length="212" mass="23475">MNINLLPDKFYKNQASLFLIILFLVLTGVGAAGLATMYLVTQQEATKLEQSVQTKKIEQAQLTAQISSLKKEQSEEVQQYLTELKGKQVLFADMAKSLDEVVIKYKQTIESYQIVIPLLEATGDEAAAASLQEVLKTEDGQELIQFDLTIKGPKLSNIGALTEALSQIDWVNQATFLSSSLEEDSGDKFESVIQLQMLKEKVPSIDRGGENK</sequence>
<dbReference type="EMBL" id="JAFLWD010000020">
    <property type="protein sequence ID" value="MBO0440474.1"/>
    <property type="molecule type" value="Genomic_DNA"/>
</dbReference>
<keyword evidence="2" id="KW-1185">Reference proteome</keyword>
<name>A0ABS3GZT8_9ENTE</name>
<reference evidence="1 2" key="1">
    <citation type="submission" date="2021-03" db="EMBL/GenBank/DDBJ databases">
        <title>Enterococcal diversity collection.</title>
        <authorList>
            <person name="Gilmore M.S."/>
            <person name="Schwartzman J."/>
            <person name="Van Tyne D."/>
            <person name="Martin M."/>
            <person name="Earl A.M."/>
            <person name="Manson A.L."/>
            <person name="Straub T."/>
            <person name="Salamzade R."/>
            <person name="Saavedra J."/>
            <person name="Lebreton F."/>
            <person name="Prichula J."/>
            <person name="Schaufler K."/>
            <person name="Gaca A."/>
            <person name="Sgardioli B."/>
            <person name="Wagenaar J."/>
            <person name="Strong T."/>
        </authorList>
    </citation>
    <scope>NUCLEOTIDE SEQUENCE [LARGE SCALE GENOMIC DNA]</scope>
    <source>
        <strain evidence="1 2">DIV0869a</strain>
    </source>
</reference>
<organism evidence="1 2">
    <name type="scientific">Candidatus Enterococcus ikei</name>
    <dbReference type="NCBI Taxonomy" id="2815326"/>
    <lineage>
        <taxon>Bacteria</taxon>
        <taxon>Bacillati</taxon>
        <taxon>Bacillota</taxon>
        <taxon>Bacilli</taxon>
        <taxon>Lactobacillales</taxon>
        <taxon>Enterococcaceae</taxon>
        <taxon>Enterococcus</taxon>
    </lineage>
</organism>
<dbReference type="Proteomes" id="UP000664632">
    <property type="component" value="Unassembled WGS sequence"/>
</dbReference>
<protein>
    <submittedName>
        <fullName evidence="1">Uncharacterized protein</fullName>
    </submittedName>
</protein>